<evidence type="ECO:0000256" key="7">
    <source>
        <dbReference type="ARBA" id="ARBA00022982"/>
    </source>
</evidence>
<dbReference type="InterPro" id="IPR014283">
    <property type="entry name" value="FdIII_4_nif"/>
</dbReference>
<name>A0A951PDQ0_9CYAN</name>
<evidence type="ECO:0000256" key="3">
    <source>
        <dbReference type="ARBA" id="ARBA00022448"/>
    </source>
</evidence>
<comment type="function">
    <text evidence="2">Ferredoxins are iron-sulfur proteins that transfer electrons in a wide variety of metabolic reactions.</text>
</comment>
<evidence type="ECO:0000256" key="8">
    <source>
        <dbReference type="ARBA" id="ARBA00023004"/>
    </source>
</evidence>
<dbReference type="GO" id="GO:0051539">
    <property type="term" value="F:4 iron, 4 sulfur cluster binding"/>
    <property type="evidence" value="ECO:0007669"/>
    <property type="project" value="UniProtKB-KW"/>
</dbReference>
<sequence length="99" mass="10642">MATLTGLTFGGKAWTPKFLEAIDLARCIGCGRCLKTCGRGVMALRGLNEEGEFVDDEEDDEIERKVMTIANAANCIGCEACSRVCPKNCQTHSELALIG</sequence>
<keyword evidence="10" id="KW-0535">Nitrogen fixation</keyword>
<dbReference type="AlphaFoldDB" id="A0A951PDQ0"/>
<evidence type="ECO:0000313" key="13">
    <source>
        <dbReference type="EMBL" id="MBW4467812.1"/>
    </source>
</evidence>
<reference evidence="13" key="1">
    <citation type="submission" date="2021-05" db="EMBL/GenBank/DDBJ databases">
        <authorList>
            <person name="Pietrasiak N."/>
            <person name="Ward R."/>
            <person name="Stajich J.E."/>
            <person name="Kurbessoian T."/>
        </authorList>
    </citation>
    <scope>NUCLEOTIDE SEQUENCE</scope>
    <source>
        <strain evidence="13">GSE-TBD4-15B</strain>
    </source>
</reference>
<dbReference type="Pfam" id="PF12838">
    <property type="entry name" value="Fer4_7"/>
    <property type="match status" value="1"/>
</dbReference>
<feature type="domain" description="4Fe-4S ferredoxin-type" evidence="12">
    <location>
        <begin position="65"/>
        <end position="95"/>
    </location>
</feature>
<evidence type="ECO:0000256" key="11">
    <source>
        <dbReference type="ARBA" id="ARBA00030616"/>
    </source>
</evidence>
<dbReference type="Proteomes" id="UP000707356">
    <property type="component" value="Unassembled WGS sequence"/>
</dbReference>
<keyword evidence="4" id="KW-0004">4Fe-4S</keyword>
<evidence type="ECO:0000256" key="4">
    <source>
        <dbReference type="ARBA" id="ARBA00022485"/>
    </source>
</evidence>
<feature type="domain" description="4Fe-4S ferredoxin-type" evidence="12">
    <location>
        <begin position="18"/>
        <end position="47"/>
    </location>
</feature>
<keyword evidence="9" id="KW-0411">Iron-sulfur</keyword>
<organism evidence="13 14">
    <name type="scientific">Pegethrix bostrychoides GSE-TBD4-15B</name>
    <dbReference type="NCBI Taxonomy" id="2839662"/>
    <lineage>
        <taxon>Bacteria</taxon>
        <taxon>Bacillati</taxon>
        <taxon>Cyanobacteriota</taxon>
        <taxon>Cyanophyceae</taxon>
        <taxon>Oculatellales</taxon>
        <taxon>Oculatellaceae</taxon>
        <taxon>Pegethrix</taxon>
    </lineage>
</organism>
<protein>
    <recommendedName>
        <fullName evidence="11">Ferredoxin III</fullName>
    </recommendedName>
</protein>
<evidence type="ECO:0000256" key="10">
    <source>
        <dbReference type="ARBA" id="ARBA00023231"/>
    </source>
</evidence>
<dbReference type="NCBIfam" id="TIGR02936">
    <property type="entry name" value="fdxN_nitrog"/>
    <property type="match status" value="1"/>
</dbReference>
<dbReference type="PANTHER" id="PTHR43687">
    <property type="entry name" value="ADENYLYLSULFATE REDUCTASE, BETA SUBUNIT"/>
    <property type="match status" value="1"/>
</dbReference>
<keyword evidence="6" id="KW-0677">Repeat</keyword>
<gene>
    <name evidence="13" type="primary">fdxB</name>
    <name evidence="13" type="ORF">KME07_20480</name>
</gene>
<evidence type="ECO:0000256" key="6">
    <source>
        <dbReference type="ARBA" id="ARBA00022737"/>
    </source>
</evidence>
<dbReference type="EMBL" id="JAHHHV010000080">
    <property type="protein sequence ID" value="MBW4467812.1"/>
    <property type="molecule type" value="Genomic_DNA"/>
</dbReference>
<dbReference type="InterPro" id="IPR050572">
    <property type="entry name" value="Fe-S_Ferredoxin"/>
</dbReference>
<evidence type="ECO:0000256" key="1">
    <source>
        <dbReference type="ARBA" id="ARBA00001966"/>
    </source>
</evidence>
<dbReference type="PROSITE" id="PS00198">
    <property type="entry name" value="4FE4S_FER_1"/>
    <property type="match status" value="1"/>
</dbReference>
<comment type="cofactor">
    <cofactor evidence="1">
        <name>[4Fe-4S] cluster</name>
        <dbReference type="ChEBI" id="CHEBI:49883"/>
    </cofactor>
</comment>
<keyword evidence="7" id="KW-0249">Electron transport</keyword>
<evidence type="ECO:0000259" key="12">
    <source>
        <dbReference type="PROSITE" id="PS51379"/>
    </source>
</evidence>
<dbReference type="Gene3D" id="3.30.70.20">
    <property type="match status" value="1"/>
</dbReference>
<keyword evidence="5" id="KW-0479">Metal-binding</keyword>
<comment type="caution">
    <text evidence="13">The sequence shown here is derived from an EMBL/GenBank/DDBJ whole genome shotgun (WGS) entry which is preliminary data.</text>
</comment>
<keyword evidence="3" id="KW-0813">Transport</keyword>
<accession>A0A951PDQ0</accession>
<reference evidence="13" key="2">
    <citation type="journal article" date="2022" name="Microbiol. Resour. Announc.">
        <title>Metagenome Sequencing to Explore Phylogenomics of Terrestrial Cyanobacteria.</title>
        <authorList>
            <person name="Ward R.D."/>
            <person name="Stajich J.E."/>
            <person name="Johansen J.R."/>
            <person name="Huntemann M."/>
            <person name="Clum A."/>
            <person name="Foster B."/>
            <person name="Foster B."/>
            <person name="Roux S."/>
            <person name="Palaniappan K."/>
            <person name="Varghese N."/>
            <person name="Mukherjee S."/>
            <person name="Reddy T.B.K."/>
            <person name="Daum C."/>
            <person name="Copeland A."/>
            <person name="Chen I.A."/>
            <person name="Ivanova N.N."/>
            <person name="Kyrpides N.C."/>
            <person name="Shapiro N."/>
            <person name="Eloe-Fadrosh E.A."/>
            <person name="Pietrasiak N."/>
        </authorList>
    </citation>
    <scope>NUCLEOTIDE SEQUENCE</scope>
    <source>
        <strain evidence="13">GSE-TBD4-15B</strain>
    </source>
</reference>
<dbReference type="InterPro" id="IPR017900">
    <property type="entry name" value="4Fe4S_Fe_S_CS"/>
</dbReference>
<evidence type="ECO:0000256" key="2">
    <source>
        <dbReference type="ARBA" id="ARBA00003532"/>
    </source>
</evidence>
<keyword evidence="8" id="KW-0408">Iron</keyword>
<dbReference type="SUPFAM" id="SSF46548">
    <property type="entry name" value="alpha-helical ferredoxin"/>
    <property type="match status" value="1"/>
</dbReference>
<proteinExistence type="predicted"/>
<dbReference type="PANTHER" id="PTHR43687:SF1">
    <property type="entry name" value="FERREDOXIN III"/>
    <property type="match status" value="1"/>
</dbReference>
<evidence type="ECO:0000313" key="14">
    <source>
        <dbReference type="Proteomes" id="UP000707356"/>
    </source>
</evidence>
<dbReference type="PROSITE" id="PS51379">
    <property type="entry name" value="4FE4S_FER_2"/>
    <property type="match status" value="2"/>
</dbReference>
<dbReference type="GO" id="GO:0046872">
    <property type="term" value="F:metal ion binding"/>
    <property type="evidence" value="ECO:0007669"/>
    <property type="project" value="UniProtKB-KW"/>
</dbReference>
<evidence type="ECO:0000256" key="5">
    <source>
        <dbReference type="ARBA" id="ARBA00022723"/>
    </source>
</evidence>
<evidence type="ECO:0000256" key="9">
    <source>
        <dbReference type="ARBA" id="ARBA00023014"/>
    </source>
</evidence>
<dbReference type="InterPro" id="IPR017896">
    <property type="entry name" value="4Fe4S_Fe-S-bd"/>
</dbReference>